<name>A0ABN5VI48_9ACTN</name>
<feature type="compositionally biased region" description="Low complexity" evidence="1">
    <location>
        <begin position="63"/>
        <end position="76"/>
    </location>
</feature>
<feature type="compositionally biased region" description="Basic and acidic residues" evidence="1">
    <location>
        <begin position="79"/>
        <end position="88"/>
    </location>
</feature>
<accession>A0ABN5VI48</accession>
<feature type="region of interest" description="Disordered" evidence="1">
    <location>
        <begin position="47"/>
        <end position="88"/>
    </location>
</feature>
<keyword evidence="3" id="KW-1185">Reference proteome</keyword>
<dbReference type="EMBL" id="AP018448">
    <property type="protein sequence ID" value="BBC33057.1"/>
    <property type="molecule type" value="Genomic_DNA"/>
</dbReference>
<gene>
    <name evidence="2" type="ORF">SGFS_043510</name>
</gene>
<evidence type="ECO:0000313" key="2">
    <source>
        <dbReference type="EMBL" id="BBC33057.1"/>
    </source>
</evidence>
<reference evidence="2 3" key="1">
    <citation type="journal article" date="2010" name="ChemBioChem">
        <title>Cloning and characterization of the biosynthetic gene cluster of 16-membered macrolide antibiotic FD-891: involvement of a dual functional cytochrome P450 monooxygenase catalyzing epoxidation and hydroxylation.</title>
        <authorList>
            <person name="Kudo F."/>
            <person name="Motegi A."/>
            <person name="Mizoue K."/>
            <person name="Eguchi T."/>
        </authorList>
    </citation>
    <scope>NUCLEOTIDE SEQUENCE [LARGE SCALE GENOMIC DNA]</scope>
    <source>
        <strain evidence="2 3">A-8890</strain>
    </source>
</reference>
<sequence length="88" mass="9208">MCGRPVATVVRRHKTLGAYVPVWGAGPCTNPRCEAYVDEAVQRAEAAEAKPRAVARRTHGTHATHATHGTHGAHSAHGGHGDGRSEPG</sequence>
<reference evidence="2 3" key="2">
    <citation type="journal article" date="2023" name="ChemBioChem">
        <title>Acyltransferase Domain Exchange between Two Independent Type I Polyketide Synthases in the Same Producer Strain of Macrolide Antibiotics.</title>
        <authorList>
            <person name="Kudo F."/>
            <person name="Kishikawa K."/>
            <person name="Tsuboi K."/>
            <person name="Kido T."/>
            <person name="Usui T."/>
            <person name="Hashimoto J."/>
            <person name="Shin-Ya K."/>
            <person name="Miyanaga A."/>
            <person name="Eguchi T."/>
        </authorList>
    </citation>
    <scope>NUCLEOTIDE SEQUENCE [LARGE SCALE GENOMIC DNA]</scope>
    <source>
        <strain evidence="2 3">A-8890</strain>
    </source>
</reference>
<dbReference type="Proteomes" id="UP001321542">
    <property type="component" value="Chromosome"/>
</dbReference>
<protein>
    <submittedName>
        <fullName evidence="2">Uncharacterized protein</fullName>
    </submittedName>
</protein>
<evidence type="ECO:0000256" key="1">
    <source>
        <dbReference type="SAM" id="MobiDB-lite"/>
    </source>
</evidence>
<evidence type="ECO:0000313" key="3">
    <source>
        <dbReference type="Proteomes" id="UP001321542"/>
    </source>
</evidence>
<proteinExistence type="predicted"/>
<feature type="compositionally biased region" description="Basic residues" evidence="1">
    <location>
        <begin position="53"/>
        <end position="62"/>
    </location>
</feature>
<organism evidence="2 3">
    <name type="scientific">Streptomyces graminofaciens</name>
    <dbReference type="NCBI Taxonomy" id="68212"/>
    <lineage>
        <taxon>Bacteria</taxon>
        <taxon>Bacillati</taxon>
        <taxon>Actinomycetota</taxon>
        <taxon>Actinomycetes</taxon>
        <taxon>Kitasatosporales</taxon>
        <taxon>Streptomycetaceae</taxon>
        <taxon>Streptomyces</taxon>
    </lineage>
</organism>